<dbReference type="CDD" id="cd00383">
    <property type="entry name" value="trans_reg_C"/>
    <property type="match status" value="1"/>
</dbReference>
<dbReference type="PANTHER" id="PTHR48111:SF1">
    <property type="entry name" value="TWO-COMPONENT RESPONSE REGULATOR ORR33"/>
    <property type="match status" value="1"/>
</dbReference>
<proteinExistence type="predicted"/>
<keyword evidence="2" id="KW-0902">Two-component regulatory system</keyword>
<dbReference type="GO" id="GO:0006355">
    <property type="term" value="P:regulation of DNA-templated transcription"/>
    <property type="evidence" value="ECO:0007669"/>
    <property type="project" value="InterPro"/>
</dbReference>
<keyword evidence="1 6" id="KW-0597">Phosphoprotein</keyword>
<evidence type="ECO:0000259" key="10">
    <source>
        <dbReference type="PROSITE" id="PS51755"/>
    </source>
</evidence>
<protein>
    <submittedName>
        <fullName evidence="11">Response regulator</fullName>
    </submittedName>
</protein>
<keyword evidence="5" id="KW-0804">Transcription</keyword>
<evidence type="ECO:0000256" key="3">
    <source>
        <dbReference type="ARBA" id="ARBA00023015"/>
    </source>
</evidence>
<evidence type="ECO:0000259" key="9">
    <source>
        <dbReference type="PROSITE" id="PS50110"/>
    </source>
</evidence>
<feature type="coiled-coil region" evidence="8">
    <location>
        <begin position="205"/>
        <end position="232"/>
    </location>
</feature>
<evidence type="ECO:0000256" key="2">
    <source>
        <dbReference type="ARBA" id="ARBA00023012"/>
    </source>
</evidence>
<dbReference type="GO" id="GO:0000156">
    <property type="term" value="F:phosphorelay response regulator activity"/>
    <property type="evidence" value="ECO:0007669"/>
    <property type="project" value="TreeGrafter"/>
</dbReference>
<dbReference type="Pfam" id="PF00072">
    <property type="entry name" value="Response_reg"/>
    <property type="match status" value="1"/>
</dbReference>
<evidence type="ECO:0000256" key="4">
    <source>
        <dbReference type="ARBA" id="ARBA00023125"/>
    </source>
</evidence>
<keyword evidence="13" id="KW-1185">Reference proteome</keyword>
<organism evidence="11 14">
    <name type="scientific">Poseidonibacter ostreae</name>
    <dbReference type="NCBI Taxonomy" id="2654171"/>
    <lineage>
        <taxon>Bacteria</taxon>
        <taxon>Pseudomonadati</taxon>
        <taxon>Campylobacterota</taxon>
        <taxon>Epsilonproteobacteria</taxon>
        <taxon>Campylobacterales</taxon>
        <taxon>Arcobacteraceae</taxon>
        <taxon>Poseidonibacter</taxon>
    </lineage>
</organism>
<dbReference type="InterPro" id="IPR039420">
    <property type="entry name" value="WalR-like"/>
</dbReference>
<dbReference type="GO" id="GO:0032993">
    <property type="term" value="C:protein-DNA complex"/>
    <property type="evidence" value="ECO:0007669"/>
    <property type="project" value="TreeGrafter"/>
</dbReference>
<evidence type="ECO:0000256" key="7">
    <source>
        <dbReference type="PROSITE-ProRule" id="PRU01091"/>
    </source>
</evidence>
<dbReference type="RefSeq" id="WP_152192310.1">
    <property type="nucleotide sequence ID" value="NZ_WFKI01000092.1"/>
</dbReference>
<keyword evidence="8" id="KW-0175">Coiled coil</keyword>
<dbReference type="InterPro" id="IPR036388">
    <property type="entry name" value="WH-like_DNA-bd_sf"/>
</dbReference>
<dbReference type="PROSITE" id="PS51755">
    <property type="entry name" value="OMPR_PHOB"/>
    <property type="match status" value="1"/>
</dbReference>
<dbReference type="CDD" id="cd00156">
    <property type="entry name" value="REC"/>
    <property type="match status" value="1"/>
</dbReference>
<dbReference type="InterPro" id="IPR001867">
    <property type="entry name" value="OmpR/PhoB-type_DNA-bd"/>
</dbReference>
<dbReference type="SUPFAM" id="SSF46894">
    <property type="entry name" value="C-terminal effector domain of the bipartite response regulators"/>
    <property type="match status" value="1"/>
</dbReference>
<evidence type="ECO:0000256" key="1">
    <source>
        <dbReference type="ARBA" id="ARBA00022553"/>
    </source>
</evidence>
<dbReference type="Proteomes" id="UP000472839">
    <property type="component" value="Unassembled WGS sequence"/>
</dbReference>
<sequence>MDYGLLKKYTRDINVLFVEDDTHFRKELFELLQDIFPHVTVAVDGQDGLNKYNEYFISSKKYYDLIISDIKMPNLNGIELVDSVYKIHPEQIVVILSARNEFDYLLPLINLGIQQFFTKPINYTTFIEDMLKICNKIYINNLDDESTIIKIDNSSFWDKEKKELIQDNRKIKLTKKEIILVDRILKQNGRIYTVDELISTIWFEEFDLNADIKNLKNLISRLRKKVPNLHIKNIYGMGYKADLPIMD</sequence>
<comment type="caution">
    <text evidence="11">The sequence shown here is derived from an EMBL/GenBank/DDBJ whole genome shotgun (WGS) entry which is preliminary data.</text>
</comment>
<dbReference type="SMART" id="SM00862">
    <property type="entry name" value="Trans_reg_C"/>
    <property type="match status" value="1"/>
</dbReference>
<accession>A0A6L4WPL6</accession>
<keyword evidence="4 7" id="KW-0238">DNA-binding</keyword>
<dbReference type="EMBL" id="WFKJ01000084">
    <property type="protein sequence ID" value="KAB7886213.1"/>
    <property type="molecule type" value="Genomic_DNA"/>
</dbReference>
<dbReference type="PROSITE" id="PS50110">
    <property type="entry name" value="RESPONSE_REGULATORY"/>
    <property type="match status" value="1"/>
</dbReference>
<dbReference type="Gene3D" id="3.40.50.2300">
    <property type="match status" value="1"/>
</dbReference>
<evidence type="ECO:0000256" key="8">
    <source>
        <dbReference type="SAM" id="Coils"/>
    </source>
</evidence>
<dbReference type="GO" id="GO:0000976">
    <property type="term" value="F:transcription cis-regulatory region binding"/>
    <property type="evidence" value="ECO:0007669"/>
    <property type="project" value="TreeGrafter"/>
</dbReference>
<dbReference type="Proteomes" id="UP000461010">
    <property type="component" value="Unassembled WGS sequence"/>
</dbReference>
<evidence type="ECO:0000256" key="5">
    <source>
        <dbReference type="ARBA" id="ARBA00023163"/>
    </source>
</evidence>
<dbReference type="Pfam" id="PF00486">
    <property type="entry name" value="Trans_reg_C"/>
    <property type="match status" value="1"/>
</dbReference>
<gene>
    <name evidence="12" type="ORF">GBG18_14770</name>
    <name evidence="11" type="ORF">GBG19_16195</name>
</gene>
<evidence type="ECO:0000313" key="11">
    <source>
        <dbReference type="EMBL" id="KAB7883140.1"/>
    </source>
</evidence>
<dbReference type="SMART" id="SM00448">
    <property type="entry name" value="REC"/>
    <property type="match status" value="1"/>
</dbReference>
<dbReference type="EMBL" id="WFKK01000100">
    <property type="protein sequence ID" value="KAB7883140.1"/>
    <property type="molecule type" value="Genomic_DNA"/>
</dbReference>
<feature type="DNA-binding region" description="OmpR/PhoB-type" evidence="7">
    <location>
        <begin position="146"/>
        <end position="243"/>
    </location>
</feature>
<dbReference type="PANTHER" id="PTHR48111">
    <property type="entry name" value="REGULATOR OF RPOS"/>
    <property type="match status" value="1"/>
</dbReference>
<dbReference type="InterPro" id="IPR011006">
    <property type="entry name" value="CheY-like_superfamily"/>
</dbReference>
<dbReference type="Gene3D" id="1.10.10.10">
    <property type="entry name" value="Winged helix-like DNA-binding domain superfamily/Winged helix DNA-binding domain"/>
    <property type="match status" value="1"/>
</dbReference>
<dbReference type="AlphaFoldDB" id="A0A6L4WPL6"/>
<evidence type="ECO:0000313" key="14">
    <source>
        <dbReference type="Proteomes" id="UP000472839"/>
    </source>
</evidence>
<dbReference type="InterPro" id="IPR001789">
    <property type="entry name" value="Sig_transdc_resp-reg_receiver"/>
</dbReference>
<keyword evidence="3" id="KW-0805">Transcription regulation</keyword>
<dbReference type="SUPFAM" id="SSF52172">
    <property type="entry name" value="CheY-like"/>
    <property type="match status" value="1"/>
</dbReference>
<evidence type="ECO:0000256" key="6">
    <source>
        <dbReference type="PROSITE-ProRule" id="PRU00169"/>
    </source>
</evidence>
<evidence type="ECO:0000313" key="13">
    <source>
        <dbReference type="Proteomes" id="UP000461010"/>
    </source>
</evidence>
<evidence type="ECO:0000313" key="12">
    <source>
        <dbReference type="EMBL" id="KAB7886213.1"/>
    </source>
</evidence>
<dbReference type="InterPro" id="IPR016032">
    <property type="entry name" value="Sig_transdc_resp-reg_C-effctor"/>
</dbReference>
<reference evidence="13 14" key="1">
    <citation type="submission" date="2019-10" db="EMBL/GenBank/DDBJ databases">
        <title>Poseidonibacter ostreae sp. nov., isolated from the gut of the Ostrea denselamellosa.</title>
        <authorList>
            <person name="Choi A."/>
        </authorList>
    </citation>
    <scope>NUCLEOTIDE SEQUENCE [LARGE SCALE GENOMIC DNA]</scope>
    <source>
        <strain evidence="11 14">SJOD-M-33</strain>
        <strain evidence="12 13">SJOD-M-5</strain>
    </source>
</reference>
<feature type="domain" description="OmpR/PhoB-type" evidence="10">
    <location>
        <begin position="146"/>
        <end position="243"/>
    </location>
</feature>
<feature type="domain" description="Response regulatory" evidence="9">
    <location>
        <begin position="14"/>
        <end position="134"/>
    </location>
</feature>
<dbReference type="GO" id="GO:0005829">
    <property type="term" value="C:cytosol"/>
    <property type="evidence" value="ECO:0007669"/>
    <property type="project" value="TreeGrafter"/>
</dbReference>
<feature type="modified residue" description="4-aspartylphosphate" evidence="6">
    <location>
        <position position="69"/>
    </location>
</feature>
<name>A0A6L4WPL6_9BACT</name>